<evidence type="ECO:0000256" key="1">
    <source>
        <dbReference type="ARBA" id="ARBA00004370"/>
    </source>
</evidence>
<dbReference type="Gene3D" id="3.40.50.300">
    <property type="entry name" value="P-loop containing nucleotide triphosphate hydrolases"/>
    <property type="match status" value="2"/>
</dbReference>
<evidence type="ECO:0000256" key="2">
    <source>
        <dbReference type="ARBA" id="ARBA00022741"/>
    </source>
</evidence>
<protein>
    <submittedName>
        <fullName evidence="7">Dynamin family protein</fullName>
    </submittedName>
</protein>
<sequence>MNEQTWIDLEQTMRASGDEFHAQKLQQLKLKYKSGQLNIAFCGHFSAGKSSVINALCEYPLLPSSPIPTSANIVSIRNGPAKAYITHTKLPDSAETSMVSIEFDQLAAYCKDGENIESIAIEYPIEFLGNNTQLLDTPGIDSTDGAHQMSTESALHLADVVFYVMDYNHVQSETNLSFAKRMKDWGKPVYLIVNQIDKHQENQLTFEAFRLSVDEAFRNWQADPDGILYTTLKQPQHPYNEWGKLKWLLSELMLHAAKLREWSLECSLRQIVHDHIEVIKASHEEAKDQLRKQLPEQDELTERLIQREQWLARNEQLKDWPEQLYLKWNKEITAIAENSNLTPAVTRDLAHEYLSSRKPGFKLGLFARASQTAKEIEQRLTIFHADFVEKVHAHLIWHLKDYYKKTIEEYGLSSLANPADLENLTLDVTAEWIAEQVNPGAVFSNEYTIHFAKQISSEVKAKLRKLSLNLMDQLRKLIEQASKSEQDQLAIQLADLDERLLALSELQGLENQEQNYNETLQAEITKAVEVSTALELPDFTEYRLAPEMHGEAAYTIAPKEENTFQTMSVSNNNSNKVLSESDAVQASGLANQDHAMRMKHTANRLLSAAELISDVSAMTILAKSMREKAKRLANNRFTISLFGAFSAGKSSFANALIGERLLPVSPNPTTATINRIMPPTVDWPHGSVRVKMKSDPFIRNEIQFSADVVGISAKTVAEVFQSIDHLSSQSLSASGKPHHSFLKAAALGWSHAEPLLDQTISIDITEFASYVADETKSCFVERIDLFYEHPLTSQGIIFVDTPGADSIHARHTGVAFNYIKNADAIVFVTYYNHAFSQADREFLLQLGRVKDTFELDKMFFIVNAADLAANEEEQQQVIEHVKANLLTHGIRHPRIYPVSSMEALDGKLNHNQDLVNHSGMQSFENDFIRFTLDELTQVAVHSAELEIARSIEVLELRVASAQQGEAERKLKLLALDDTFAQIMKLLIDQKEAYDANEVTQEIQELLYYVKQRVSYRYGELFNFAFNPSSLREDGRDIRKALKLAWNELLRSFSYDLSHEVLATTLRIEHFIGAKMKKLYEQQVGLITKPFVDYRGEALPDLDYETPVVDEMLEESLLEEKWLFGYFKNGKHFFEGEGKAKLRAELELIVNELIQRYMFKQQQLLLSAYQQQLRESLQKAFELLAQTVGEHVEGQRDALEMKMDLQTLEFKKQELKLLLNS</sequence>
<evidence type="ECO:0000256" key="5">
    <source>
        <dbReference type="ARBA" id="ARBA00023136"/>
    </source>
</evidence>
<evidence type="ECO:0000313" key="7">
    <source>
        <dbReference type="EMBL" id="QGQ96809.1"/>
    </source>
</evidence>
<dbReference type="PANTHER" id="PTHR10465:SF0">
    <property type="entry name" value="SARCALUMENIN"/>
    <property type="match status" value="1"/>
</dbReference>
<gene>
    <name evidence="7" type="ORF">EHS13_18950</name>
</gene>
<dbReference type="PANTHER" id="PTHR10465">
    <property type="entry name" value="TRANSMEMBRANE GTPASE FZO1"/>
    <property type="match status" value="1"/>
</dbReference>
<name>A0A6B8RL93_9BACL</name>
<keyword evidence="8" id="KW-1185">Reference proteome</keyword>
<feature type="domain" description="Dynamin N-terminal" evidence="6">
    <location>
        <begin position="39"/>
        <end position="195"/>
    </location>
</feature>
<keyword evidence="4" id="KW-0342">GTP-binding</keyword>
<comment type="subcellular location">
    <subcellularLocation>
        <location evidence="1">Membrane</location>
    </subcellularLocation>
</comment>
<dbReference type="KEGG" id="ppsc:EHS13_18950"/>
<dbReference type="CDD" id="cd09912">
    <property type="entry name" value="DLP_2"/>
    <property type="match status" value="2"/>
</dbReference>
<dbReference type="AlphaFoldDB" id="A0A6B8RL93"/>
<dbReference type="InterPro" id="IPR045063">
    <property type="entry name" value="Dynamin_N"/>
</dbReference>
<dbReference type="InterPro" id="IPR027417">
    <property type="entry name" value="P-loop_NTPase"/>
</dbReference>
<proteinExistence type="predicted"/>
<reference evidence="8" key="1">
    <citation type="submission" date="2018-11" db="EMBL/GenBank/DDBJ databases">
        <title>Complete genome sequence of Paenibacillus sp. ML311-T8.</title>
        <authorList>
            <person name="Nam Y.-D."/>
            <person name="Kang J."/>
            <person name="Chung W.-H."/>
            <person name="Park Y.S."/>
        </authorList>
    </citation>
    <scope>NUCLEOTIDE SEQUENCE [LARGE SCALE GENOMIC DNA]</scope>
    <source>
        <strain evidence="8">ML311-T8</strain>
    </source>
</reference>
<evidence type="ECO:0000256" key="4">
    <source>
        <dbReference type="ARBA" id="ARBA00023134"/>
    </source>
</evidence>
<dbReference type="SUPFAM" id="SSF52540">
    <property type="entry name" value="P-loop containing nucleoside triphosphate hydrolases"/>
    <property type="match status" value="2"/>
</dbReference>
<keyword evidence="2" id="KW-0547">Nucleotide-binding</keyword>
<dbReference type="GO" id="GO:0003924">
    <property type="term" value="F:GTPase activity"/>
    <property type="evidence" value="ECO:0007669"/>
    <property type="project" value="InterPro"/>
</dbReference>
<dbReference type="GO" id="GO:0005525">
    <property type="term" value="F:GTP binding"/>
    <property type="evidence" value="ECO:0007669"/>
    <property type="project" value="UniProtKB-KW"/>
</dbReference>
<keyword evidence="3" id="KW-0378">Hydrolase</keyword>
<feature type="domain" description="Dynamin N-terminal" evidence="6">
    <location>
        <begin position="639"/>
        <end position="864"/>
    </location>
</feature>
<accession>A0A6B8RL93</accession>
<dbReference type="OrthoDB" id="5477114at2"/>
<keyword evidence="5" id="KW-0472">Membrane</keyword>
<evidence type="ECO:0000259" key="6">
    <source>
        <dbReference type="Pfam" id="PF00350"/>
    </source>
</evidence>
<evidence type="ECO:0000313" key="8">
    <source>
        <dbReference type="Proteomes" id="UP000426246"/>
    </source>
</evidence>
<dbReference type="Pfam" id="PF00350">
    <property type="entry name" value="Dynamin_N"/>
    <property type="match status" value="2"/>
</dbReference>
<dbReference type="GO" id="GO:0016020">
    <property type="term" value="C:membrane"/>
    <property type="evidence" value="ECO:0007669"/>
    <property type="project" value="UniProtKB-SubCell"/>
</dbReference>
<dbReference type="RefSeq" id="WP_155701882.1">
    <property type="nucleotide sequence ID" value="NZ_CP034235.1"/>
</dbReference>
<dbReference type="EMBL" id="CP034235">
    <property type="protein sequence ID" value="QGQ96809.1"/>
    <property type="molecule type" value="Genomic_DNA"/>
</dbReference>
<organism evidence="7 8">
    <name type="scientific">Paenibacillus psychroresistens</name>
    <dbReference type="NCBI Taxonomy" id="1778678"/>
    <lineage>
        <taxon>Bacteria</taxon>
        <taxon>Bacillati</taxon>
        <taxon>Bacillota</taxon>
        <taxon>Bacilli</taxon>
        <taxon>Bacillales</taxon>
        <taxon>Paenibacillaceae</taxon>
        <taxon>Paenibacillus</taxon>
    </lineage>
</organism>
<evidence type="ECO:0000256" key="3">
    <source>
        <dbReference type="ARBA" id="ARBA00022801"/>
    </source>
</evidence>
<dbReference type="InterPro" id="IPR027094">
    <property type="entry name" value="Mitofusin_fam"/>
</dbReference>
<dbReference type="Proteomes" id="UP000426246">
    <property type="component" value="Chromosome"/>
</dbReference>